<dbReference type="EMBL" id="RCMK01001460">
    <property type="protein sequence ID" value="KAG2893936.1"/>
    <property type="molecule type" value="Genomic_DNA"/>
</dbReference>
<gene>
    <name evidence="4" type="ORF">PC110_g7118</name>
    <name evidence="3" type="ORF">PC115_g4698</name>
    <name evidence="2" type="ORF">PC117_g23652</name>
</gene>
<name>A0A329SJ44_9STRA</name>
<proteinExistence type="predicted"/>
<reference evidence="4 5" key="1">
    <citation type="submission" date="2018-01" db="EMBL/GenBank/DDBJ databases">
        <title>Draft genome of the strawberry crown rot pathogen Phytophthora cactorum.</title>
        <authorList>
            <person name="Armitage A.D."/>
            <person name="Lysoe E."/>
            <person name="Nellist C.F."/>
            <person name="Harrison R.J."/>
            <person name="Brurberg M.B."/>
        </authorList>
    </citation>
    <scope>NUCLEOTIDE SEQUENCE [LARGE SCALE GENOMIC DNA]</scope>
    <source>
        <strain evidence="4 5">10300</strain>
    </source>
</reference>
<evidence type="ECO:0000256" key="1">
    <source>
        <dbReference type="SAM" id="MobiDB-lite"/>
    </source>
</evidence>
<dbReference type="EMBL" id="RCMI01000092">
    <property type="protein sequence ID" value="KAG2936037.1"/>
    <property type="molecule type" value="Genomic_DNA"/>
</dbReference>
<feature type="region of interest" description="Disordered" evidence="1">
    <location>
        <begin position="63"/>
        <end position="90"/>
    </location>
</feature>
<evidence type="ECO:0008006" key="6">
    <source>
        <dbReference type="Google" id="ProtNLM"/>
    </source>
</evidence>
<keyword evidence="5" id="KW-1185">Reference proteome</keyword>
<evidence type="ECO:0000313" key="3">
    <source>
        <dbReference type="EMBL" id="KAG2936037.1"/>
    </source>
</evidence>
<dbReference type="Proteomes" id="UP000736787">
    <property type="component" value="Unassembled WGS sequence"/>
</dbReference>
<dbReference type="Proteomes" id="UP000774804">
    <property type="component" value="Unassembled WGS sequence"/>
</dbReference>
<comment type="caution">
    <text evidence="4">The sequence shown here is derived from an EMBL/GenBank/DDBJ whole genome shotgun (WGS) entry which is preliminary data.</text>
</comment>
<dbReference type="Proteomes" id="UP000251314">
    <property type="component" value="Unassembled WGS sequence"/>
</dbReference>
<dbReference type="AlphaFoldDB" id="A0A329SJ44"/>
<reference evidence="2" key="2">
    <citation type="submission" date="2018-10" db="EMBL/GenBank/DDBJ databases">
        <title>Effector identification in a new, highly contiguous assembly of the strawberry crown rot pathogen Phytophthora cactorum.</title>
        <authorList>
            <person name="Armitage A.D."/>
            <person name="Nellist C.F."/>
            <person name="Bates H."/>
            <person name="Vickerstaff R.J."/>
            <person name="Harrison R.J."/>
        </authorList>
    </citation>
    <scope>NUCLEOTIDE SEQUENCE</scope>
    <source>
        <strain evidence="3">4032</strain>
        <strain evidence="2">4040</strain>
    </source>
</reference>
<protein>
    <recommendedName>
        <fullName evidence="6">ARS-binding protein 1 N-terminal domain-containing protein</fullName>
    </recommendedName>
</protein>
<sequence length="111" mass="12086">MGGWMKIQKKWGLIEKAADSPNMTQLELAAWAKNTYKLRRALAQTTVSDILLMAPTIMSKAYGDGKRRKPLETGGLPHSSGDTASGIEPDRENPLQLILVQFGSAVNSSKT</sequence>
<evidence type="ECO:0000313" key="5">
    <source>
        <dbReference type="Proteomes" id="UP000251314"/>
    </source>
</evidence>
<organism evidence="4 5">
    <name type="scientific">Phytophthora cactorum</name>
    <dbReference type="NCBI Taxonomy" id="29920"/>
    <lineage>
        <taxon>Eukaryota</taxon>
        <taxon>Sar</taxon>
        <taxon>Stramenopiles</taxon>
        <taxon>Oomycota</taxon>
        <taxon>Peronosporomycetes</taxon>
        <taxon>Peronosporales</taxon>
        <taxon>Peronosporaceae</taxon>
        <taxon>Phytophthora</taxon>
    </lineage>
</organism>
<dbReference type="OrthoDB" id="90327at2759"/>
<evidence type="ECO:0000313" key="2">
    <source>
        <dbReference type="EMBL" id="KAG2893936.1"/>
    </source>
</evidence>
<evidence type="ECO:0000313" key="4">
    <source>
        <dbReference type="EMBL" id="RAW36591.1"/>
    </source>
</evidence>
<dbReference type="EMBL" id="MJFZ01000134">
    <property type="protein sequence ID" value="RAW36591.1"/>
    <property type="molecule type" value="Genomic_DNA"/>
</dbReference>
<accession>A0A329SJ44</accession>
<dbReference type="VEuPathDB" id="FungiDB:PC110_g7118"/>